<evidence type="ECO:0000259" key="16">
    <source>
        <dbReference type="PROSITE" id="PS51873"/>
    </source>
</evidence>
<comment type="pathway">
    <text evidence="4">Protein modification; protein ubiquitination.</text>
</comment>
<keyword evidence="9" id="KW-0677">Repeat</keyword>
<comment type="catalytic activity">
    <reaction evidence="1">
        <text>[E2 ubiquitin-conjugating enzyme]-S-ubiquitinyl-L-cysteine + [acceptor protein]-L-lysine = [E2 ubiquitin-conjugating enzyme]-L-cysteine + [acceptor protein]-N(6)-ubiquitinyl-L-lysine.</text>
        <dbReference type="EC" id="2.3.2.31"/>
    </reaction>
</comment>
<dbReference type="PROSITE" id="PS51873">
    <property type="entry name" value="TRIAD"/>
    <property type="match status" value="1"/>
</dbReference>
<dbReference type="Gene3D" id="1.20.120.1750">
    <property type="match status" value="1"/>
</dbReference>
<dbReference type="InterPro" id="IPR013083">
    <property type="entry name" value="Znf_RING/FYVE/PHD"/>
</dbReference>
<dbReference type="EC" id="2.3.2.31" evidence="6"/>
<keyword evidence="7" id="KW-0808">Transferase</keyword>
<dbReference type="GO" id="GO:0008270">
    <property type="term" value="F:zinc ion binding"/>
    <property type="evidence" value="ECO:0007669"/>
    <property type="project" value="UniProtKB-KW"/>
</dbReference>
<dbReference type="InterPro" id="IPR036397">
    <property type="entry name" value="RNaseH_sf"/>
</dbReference>
<evidence type="ECO:0000256" key="5">
    <source>
        <dbReference type="ARBA" id="ARBA00005884"/>
    </source>
</evidence>
<sequence length="599" mass="68346">MNEGIDNSEPEQSHKGKLVLDSSEDSLDSILDLQRREIADAKTLHSDLDSSEDSLDSILDLQRREIADAKTLHSDLDLAFNLQMEEAVNASLSLFSSSSSYSPHKDSNVDVSYSENDVSFDYMALLLEDIERWDQENKDREMCKRLRREIKEDLNRRIHDKEVASEILRISDDEWEKHGDNYQKPYGAQEGCSSSSSLVSELELFNSEGFKVYCKGLESEEMIKENKVIVGGVGVAICDSRDNVIFELSKRLEVGYGVHDEEKCKIGEQAAEMEALVEGLNAALDLDLKNVTFFCDDFMVYNYVTGRVQLFQSRISTLVNRLSLLQKKFVECRPSLVARNEVKFAFKLARDAIISQITWSAEAGKGKKSLKETCVICFEDRDVGQMFQVSGCLHRYCFSCMKQHVEVKLLNGTGAKCPHEGCKSELSIGSCGKFLDPKLVEVMSQRKKEASIDVADKVYCPYLNCSALMSKREVLEYTNDFFVGAEQSGARKCMKCHHFFCINCKASWHHNQTCYDYKRYNPKVHAEDAMLDSLAKENRWRQCVKCSHMVELASGCYHITCRCGYEFCYICGAPWKNKKPTCTCQIWDERNIIHNTQRR</sequence>
<organism evidence="17 18">
    <name type="scientific">Jatropha curcas</name>
    <name type="common">Barbados nut</name>
    <dbReference type="NCBI Taxonomy" id="180498"/>
    <lineage>
        <taxon>Eukaryota</taxon>
        <taxon>Viridiplantae</taxon>
        <taxon>Streptophyta</taxon>
        <taxon>Embryophyta</taxon>
        <taxon>Tracheophyta</taxon>
        <taxon>Spermatophyta</taxon>
        <taxon>Magnoliopsida</taxon>
        <taxon>eudicotyledons</taxon>
        <taxon>Gunneridae</taxon>
        <taxon>Pentapetalae</taxon>
        <taxon>rosids</taxon>
        <taxon>fabids</taxon>
        <taxon>Malpighiales</taxon>
        <taxon>Euphorbiaceae</taxon>
        <taxon>Crotonoideae</taxon>
        <taxon>Jatropheae</taxon>
        <taxon>Jatropha</taxon>
    </lineage>
</organism>
<comment type="function">
    <text evidence="3">Might act as an E3 ubiquitin-protein ligase, or as part of E3 complex, which accepts ubiquitin from specific E2 ubiquitin-conjugating enzymes and then transfers it to substrates.</text>
</comment>
<feature type="domain" description="RING-type" evidence="15">
    <location>
        <begin position="374"/>
        <end position="418"/>
    </location>
</feature>
<dbReference type="GO" id="GO:0061630">
    <property type="term" value="F:ubiquitin protein ligase activity"/>
    <property type="evidence" value="ECO:0007669"/>
    <property type="project" value="UniProtKB-EC"/>
</dbReference>
<dbReference type="Gene3D" id="3.30.420.10">
    <property type="entry name" value="Ribonuclease H-like superfamily/Ribonuclease H"/>
    <property type="match status" value="1"/>
</dbReference>
<proteinExistence type="inferred from homology"/>
<dbReference type="GO" id="GO:0016567">
    <property type="term" value="P:protein ubiquitination"/>
    <property type="evidence" value="ECO:0007669"/>
    <property type="project" value="UniProtKB-UniPathway"/>
</dbReference>
<dbReference type="InterPro" id="IPR017907">
    <property type="entry name" value="Znf_RING_CS"/>
</dbReference>
<evidence type="ECO:0000256" key="6">
    <source>
        <dbReference type="ARBA" id="ARBA00012251"/>
    </source>
</evidence>
<dbReference type="GO" id="GO:0003676">
    <property type="term" value="F:nucleic acid binding"/>
    <property type="evidence" value="ECO:0007669"/>
    <property type="project" value="InterPro"/>
</dbReference>
<dbReference type="InterPro" id="IPR001841">
    <property type="entry name" value="Znf_RING"/>
</dbReference>
<dbReference type="Gene3D" id="3.30.40.10">
    <property type="entry name" value="Zinc/RING finger domain, C3HC4 (zinc finger)"/>
    <property type="match status" value="1"/>
</dbReference>
<dbReference type="AlphaFoldDB" id="A0A067L6L6"/>
<evidence type="ECO:0000256" key="4">
    <source>
        <dbReference type="ARBA" id="ARBA00004906"/>
    </source>
</evidence>
<dbReference type="SMART" id="SM00647">
    <property type="entry name" value="IBR"/>
    <property type="match status" value="2"/>
</dbReference>
<evidence type="ECO:0000313" key="17">
    <source>
        <dbReference type="EMBL" id="KDP44111.1"/>
    </source>
</evidence>
<keyword evidence="10 13" id="KW-0863">Zinc-finger</keyword>
<name>A0A067L6L6_JATCU</name>
<feature type="region of interest" description="Disordered" evidence="14">
    <location>
        <begin position="1"/>
        <end position="21"/>
    </location>
</feature>
<accession>A0A067L6L6</accession>
<dbReference type="InterPro" id="IPR002867">
    <property type="entry name" value="IBR_dom"/>
</dbReference>
<dbReference type="PROSITE" id="PS50089">
    <property type="entry name" value="ZF_RING_2"/>
    <property type="match status" value="1"/>
</dbReference>
<comment type="similarity">
    <text evidence="5">Belongs to the RBR family. Ariadne subfamily.</text>
</comment>
<keyword evidence="8" id="KW-0479">Metal-binding</keyword>
<evidence type="ECO:0000256" key="3">
    <source>
        <dbReference type="ARBA" id="ARBA00003976"/>
    </source>
</evidence>
<dbReference type="GO" id="GO:0004523">
    <property type="term" value="F:RNA-DNA hybrid ribonuclease activity"/>
    <property type="evidence" value="ECO:0007669"/>
    <property type="project" value="InterPro"/>
</dbReference>
<feature type="domain" description="RING-type" evidence="16">
    <location>
        <begin position="370"/>
        <end position="588"/>
    </location>
</feature>
<evidence type="ECO:0000256" key="14">
    <source>
        <dbReference type="SAM" id="MobiDB-lite"/>
    </source>
</evidence>
<dbReference type="EMBL" id="KK914256">
    <property type="protein sequence ID" value="KDP44111.1"/>
    <property type="molecule type" value="Genomic_DNA"/>
</dbReference>
<keyword evidence="18" id="KW-1185">Reference proteome</keyword>
<dbReference type="FunFam" id="3.30.40.10:FF:000230">
    <property type="entry name" value="RBR-type E3 ubiquitin transferase"/>
    <property type="match status" value="1"/>
</dbReference>
<keyword evidence="12" id="KW-0862">Zinc</keyword>
<dbReference type="InterPro" id="IPR002156">
    <property type="entry name" value="RNaseH_domain"/>
</dbReference>
<dbReference type="CDD" id="cd22582">
    <property type="entry name" value="BRcat_RBR_unk"/>
    <property type="match status" value="1"/>
</dbReference>
<reference evidence="17 18" key="1">
    <citation type="journal article" date="2014" name="PLoS ONE">
        <title>Global Analysis of Gene Expression Profiles in Physic Nut (Jatropha curcas L.) Seedlings Exposed to Salt Stress.</title>
        <authorList>
            <person name="Zhang L."/>
            <person name="Zhang C."/>
            <person name="Wu P."/>
            <person name="Chen Y."/>
            <person name="Li M."/>
            <person name="Jiang H."/>
            <person name="Wu G."/>
        </authorList>
    </citation>
    <scope>NUCLEOTIDE SEQUENCE [LARGE SCALE GENOMIC DNA]</scope>
    <source>
        <strain evidence="18">cv. GZQX0401</strain>
        <tissue evidence="17">Young leaves</tissue>
    </source>
</reference>
<dbReference type="SUPFAM" id="SSF57850">
    <property type="entry name" value="RING/U-box"/>
    <property type="match status" value="2"/>
</dbReference>
<comment type="cofactor">
    <cofactor evidence="2">
        <name>Zn(2+)</name>
        <dbReference type="ChEBI" id="CHEBI:29105"/>
    </cofactor>
</comment>
<dbReference type="OrthoDB" id="9977870at2759"/>
<dbReference type="Pfam" id="PF01485">
    <property type="entry name" value="IBR"/>
    <property type="match status" value="2"/>
</dbReference>
<evidence type="ECO:0000259" key="15">
    <source>
        <dbReference type="PROSITE" id="PS50089"/>
    </source>
</evidence>
<evidence type="ECO:0000256" key="9">
    <source>
        <dbReference type="ARBA" id="ARBA00022737"/>
    </source>
</evidence>
<dbReference type="PANTHER" id="PTHR11685">
    <property type="entry name" value="RBR FAMILY RING FINGER AND IBR DOMAIN-CONTAINING"/>
    <property type="match status" value="1"/>
</dbReference>
<protein>
    <recommendedName>
        <fullName evidence="6">RBR-type E3 ubiquitin transferase</fullName>
        <ecNumber evidence="6">2.3.2.31</ecNumber>
    </recommendedName>
</protein>
<evidence type="ECO:0000256" key="8">
    <source>
        <dbReference type="ARBA" id="ARBA00022723"/>
    </source>
</evidence>
<dbReference type="FunFam" id="1.20.120.1750:FF:000019">
    <property type="entry name" value="RBR-type E3 ubiquitin transferase"/>
    <property type="match status" value="1"/>
</dbReference>
<evidence type="ECO:0000313" key="18">
    <source>
        <dbReference type="Proteomes" id="UP000027138"/>
    </source>
</evidence>
<keyword evidence="11" id="KW-0833">Ubl conjugation pathway</keyword>
<evidence type="ECO:0000256" key="11">
    <source>
        <dbReference type="ARBA" id="ARBA00022786"/>
    </source>
</evidence>
<dbReference type="UniPathway" id="UPA00143"/>
<evidence type="ECO:0000256" key="1">
    <source>
        <dbReference type="ARBA" id="ARBA00001798"/>
    </source>
</evidence>
<dbReference type="InterPro" id="IPR031127">
    <property type="entry name" value="E3_UB_ligase_RBR"/>
</dbReference>
<dbReference type="Pfam" id="PF13456">
    <property type="entry name" value="RVT_3"/>
    <property type="match status" value="1"/>
</dbReference>
<dbReference type="PROSITE" id="PS00518">
    <property type="entry name" value="ZF_RING_1"/>
    <property type="match status" value="1"/>
</dbReference>
<dbReference type="Proteomes" id="UP000027138">
    <property type="component" value="Unassembled WGS sequence"/>
</dbReference>
<evidence type="ECO:0000256" key="10">
    <source>
        <dbReference type="ARBA" id="ARBA00022771"/>
    </source>
</evidence>
<evidence type="ECO:0000256" key="7">
    <source>
        <dbReference type="ARBA" id="ARBA00022679"/>
    </source>
</evidence>
<dbReference type="CDD" id="cd22584">
    <property type="entry name" value="Rcat_RBR_unk"/>
    <property type="match status" value="1"/>
</dbReference>
<evidence type="ECO:0000256" key="13">
    <source>
        <dbReference type="PROSITE-ProRule" id="PRU00175"/>
    </source>
</evidence>
<dbReference type="FunFam" id="3.30.420.10:FF:000076">
    <property type="entry name" value="RBR-type E3 ubiquitin transferase"/>
    <property type="match status" value="1"/>
</dbReference>
<gene>
    <name evidence="17" type="ORF">JCGZ_05578</name>
</gene>
<evidence type="ECO:0000256" key="2">
    <source>
        <dbReference type="ARBA" id="ARBA00001947"/>
    </source>
</evidence>
<evidence type="ECO:0000256" key="12">
    <source>
        <dbReference type="ARBA" id="ARBA00022833"/>
    </source>
</evidence>
<dbReference type="InterPro" id="IPR044066">
    <property type="entry name" value="TRIAD_supradom"/>
</dbReference>